<feature type="region of interest" description="Disordered" evidence="1">
    <location>
        <begin position="170"/>
        <end position="197"/>
    </location>
</feature>
<dbReference type="EMBL" id="JAAAIM010000920">
    <property type="protein sequence ID" value="KAG0283326.1"/>
    <property type="molecule type" value="Genomic_DNA"/>
</dbReference>
<keyword evidence="4" id="KW-1185">Reference proteome</keyword>
<name>A0ABQ7JQM8_9FUNG</name>
<reference evidence="3 4" key="1">
    <citation type="journal article" date="2020" name="Fungal Divers.">
        <title>Resolving the Mortierellaceae phylogeny through synthesis of multi-gene phylogenetics and phylogenomics.</title>
        <authorList>
            <person name="Vandepol N."/>
            <person name="Liber J."/>
            <person name="Desiro A."/>
            <person name="Na H."/>
            <person name="Kennedy M."/>
            <person name="Barry K."/>
            <person name="Grigoriev I.V."/>
            <person name="Miller A.N."/>
            <person name="O'Donnell K."/>
            <person name="Stajich J.E."/>
            <person name="Bonito G."/>
        </authorList>
    </citation>
    <scope>NUCLEOTIDE SEQUENCE [LARGE SCALE GENOMIC DNA]</scope>
    <source>
        <strain evidence="3 4">AD045</strain>
    </source>
</reference>
<keyword evidence="2" id="KW-0472">Membrane</keyword>
<feature type="region of interest" description="Disordered" evidence="1">
    <location>
        <begin position="268"/>
        <end position="309"/>
    </location>
</feature>
<comment type="caution">
    <text evidence="3">The sequence shown here is derived from an EMBL/GenBank/DDBJ whole genome shotgun (WGS) entry which is preliminary data.</text>
</comment>
<organism evidence="3 4">
    <name type="scientific">Linnemannia gamsii</name>
    <dbReference type="NCBI Taxonomy" id="64522"/>
    <lineage>
        <taxon>Eukaryota</taxon>
        <taxon>Fungi</taxon>
        <taxon>Fungi incertae sedis</taxon>
        <taxon>Mucoromycota</taxon>
        <taxon>Mortierellomycotina</taxon>
        <taxon>Mortierellomycetes</taxon>
        <taxon>Mortierellales</taxon>
        <taxon>Mortierellaceae</taxon>
        <taxon>Linnemannia</taxon>
    </lineage>
</organism>
<keyword evidence="2" id="KW-1133">Transmembrane helix</keyword>
<accession>A0ABQ7JQM8</accession>
<feature type="region of interest" description="Disordered" evidence="1">
    <location>
        <begin position="1"/>
        <end position="22"/>
    </location>
</feature>
<feature type="compositionally biased region" description="Acidic residues" evidence="1">
    <location>
        <begin position="178"/>
        <end position="190"/>
    </location>
</feature>
<sequence>MPDRDRPAGHRDPETAEEADTEHLVVGQDARNRRLKFKRLGEIACGLIFIGAALTAAFWLPFFFHDSGDNQFKVPAKIVVNDKRIFLSLGYPAGVGGLEAGSEGGGELISFVQLECEASVKDVTIQVLDVDFTERRPRDDDNMNNKNDEYYANILHNDGNIKSRRHHAKNFHHSNNDDKDDDGDEDDLEEPGLMYTNTQTDTGTLIQFRVGRSKLHPIERAQIHVKITVPLKFDGELTIEGRQLSIQSGVSLAQARFSLLHLTAHTGEFDLSGSDHDGDDNDKDDRRRSPHAGGGGGSGKKRRDNDEPVLRVSTLNAQITHKGSINVGPLKSASSGKPVRAHLETQRGDVYLTAIATMITPSDKDQPWEYPEEEELVYYFNPISHSGGDVHLDIRQGELDNEDDGENGYYIGHVWVTAQAEEGSVMGRVDLNDYQLVAVNANSYTDTILEVSDLFVGDVAVTASQTRKATILQKDDSESIIRYSHSSPSKKLGVKGDLDPDLFFSLGNVGLHSTHGSATLIFS</sequence>
<evidence type="ECO:0000313" key="3">
    <source>
        <dbReference type="EMBL" id="KAG0283326.1"/>
    </source>
</evidence>
<proteinExistence type="predicted"/>
<keyword evidence="2" id="KW-0812">Transmembrane</keyword>
<feature type="transmembrane region" description="Helical" evidence="2">
    <location>
        <begin position="43"/>
        <end position="64"/>
    </location>
</feature>
<evidence type="ECO:0000313" key="4">
    <source>
        <dbReference type="Proteomes" id="UP001194696"/>
    </source>
</evidence>
<evidence type="ECO:0000256" key="2">
    <source>
        <dbReference type="SAM" id="Phobius"/>
    </source>
</evidence>
<gene>
    <name evidence="3" type="ORF">BGZ96_012320</name>
</gene>
<feature type="compositionally biased region" description="Basic and acidic residues" evidence="1">
    <location>
        <begin position="1"/>
        <end position="14"/>
    </location>
</feature>
<evidence type="ECO:0000256" key="1">
    <source>
        <dbReference type="SAM" id="MobiDB-lite"/>
    </source>
</evidence>
<dbReference type="Proteomes" id="UP001194696">
    <property type="component" value="Unassembled WGS sequence"/>
</dbReference>
<protein>
    <submittedName>
        <fullName evidence="3">Uncharacterized protein</fullName>
    </submittedName>
</protein>